<dbReference type="SUPFAM" id="SSF55060">
    <property type="entry name" value="GHMP Kinase, C-terminal domain"/>
    <property type="match status" value="1"/>
</dbReference>
<dbReference type="InterPro" id="IPR020568">
    <property type="entry name" value="Ribosomal_Su5_D2-typ_SF"/>
</dbReference>
<dbReference type="PRINTS" id="PR00959">
    <property type="entry name" value="MEVGALKINASE"/>
</dbReference>
<feature type="domain" description="GHMP kinase C-terminal" evidence="20">
    <location>
        <begin position="346"/>
        <end position="411"/>
    </location>
</feature>
<dbReference type="InterPro" id="IPR006203">
    <property type="entry name" value="GHMP_knse_ATP-bd_CS"/>
</dbReference>
<dbReference type="PROSITE" id="PS00627">
    <property type="entry name" value="GHMP_KINASES_ATP"/>
    <property type="match status" value="1"/>
</dbReference>
<sequence>MANNTNGIHKDMGDLQLNGRTNGTKEAKLGQRAKMDRKQSSPMMPAFMVSAPGKVIMFGEHAVVYGKAAIAAAISLRSYLLVTTLSKSKRTVSLMFPDIDLAHTWNIDELPWATFSHPTKKKNYYDLVTALDPDLLAALQPHLTTVSADKPHDVRKVHQSSALAFLYVFLSLGSQSFPGCQYTLRSTIPIGAGLGSSASIAVCVSAALLLQLRALSGPHPDQPAEEARVQVERISRWAFVFEMCIHGNPSGVDNTVATQGKAVVFQRTDYSKPPVVRPLWDFPELPLLLVDTKQAKSTANQVGKVAKLKETHPKLLGTIMDAIDKVTLSAKDLIEDEDFDSKSEDSLRPVGELMSINHGLLVSLGVSHPRLERVRELVDHEGIGWTKLTGAGGGGCSITLLRPDVDREKLERLEAQLDEGGYLKFETTLGGDGVGVLWPAVLKNGMDEDDNGGMEIDLDNFLNAEGNDGVERLVGVQGGMGEREGWKFWRIES</sequence>
<dbReference type="Pfam" id="PF08544">
    <property type="entry name" value="GHMP_kinases_C"/>
    <property type="match status" value="1"/>
</dbReference>
<evidence type="ECO:0000256" key="7">
    <source>
        <dbReference type="ARBA" id="ARBA00022741"/>
    </source>
</evidence>
<keyword evidence="14 17" id="KW-0753">Steroid metabolism</keyword>
<evidence type="ECO:0000256" key="8">
    <source>
        <dbReference type="ARBA" id="ARBA00022777"/>
    </source>
</evidence>
<dbReference type="Proteomes" id="UP001586593">
    <property type="component" value="Unassembled WGS sequence"/>
</dbReference>
<comment type="pathway">
    <text evidence="16 17">Isoprenoid biosynthesis; isopentenyl diphosphate biosynthesis via mevalonate pathway; isopentenyl diphosphate from (R)-mevalonate: step 1/3.</text>
</comment>
<dbReference type="InterPro" id="IPR036554">
    <property type="entry name" value="GHMP_kinase_C_sf"/>
</dbReference>
<evidence type="ECO:0000256" key="15">
    <source>
        <dbReference type="ARBA" id="ARBA00029310"/>
    </source>
</evidence>
<dbReference type="EMBL" id="JAZHXJ010000189">
    <property type="protein sequence ID" value="KAL1869721.1"/>
    <property type="molecule type" value="Genomic_DNA"/>
</dbReference>
<keyword evidence="12 17" id="KW-0443">Lipid metabolism</keyword>
<comment type="function">
    <text evidence="17">Mevalonate kinase; part of the second module of ergosterol biosynthesis pathway that includes the middle steps of the pathway. The second module is carried out in the vacuole and involves the formation of farnesyl diphosphate, which is also an important intermediate in the biosynthesis of ubiquinone, dolichol, heme and prenylated proteins.</text>
</comment>
<dbReference type="InterPro" id="IPR006204">
    <property type="entry name" value="GHMP_kinase_N_dom"/>
</dbReference>
<evidence type="ECO:0000256" key="5">
    <source>
        <dbReference type="ARBA" id="ARBA00022516"/>
    </source>
</evidence>
<evidence type="ECO:0000256" key="17">
    <source>
        <dbReference type="RuleBase" id="RU363087"/>
    </source>
</evidence>
<evidence type="ECO:0000256" key="10">
    <source>
        <dbReference type="ARBA" id="ARBA00022842"/>
    </source>
</evidence>
<dbReference type="Gene3D" id="3.30.70.890">
    <property type="entry name" value="GHMP kinase, C-terminal domain"/>
    <property type="match status" value="1"/>
</dbReference>
<comment type="catalytic activity">
    <reaction evidence="15">
        <text>(R)-mevalonate + ATP = (R)-5-phosphomevalonate + ADP + H(+)</text>
        <dbReference type="Rhea" id="RHEA:17065"/>
        <dbReference type="ChEBI" id="CHEBI:15378"/>
        <dbReference type="ChEBI" id="CHEBI:30616"/>
        <dbReference type="ChEBI" id="CHEBI:36464"/>
        <dbReference type="ChEBI" id="CHEBI:58146"/>
        <dbReference type="ChEBI" id="CHEBI:456216"/>
        <dbReference type="EC" id="2.7.1.36"/>
    </reaction>
    <physiologicalReaction direction="left-to-right" evidence="15">
        <dbReference type="Rhea" id="RHEA:17066"/>
    </physiologicalReaction>
</comment>
<dbReference type="Gene3D" id="3.30.230.10">
    <property type="match status" value="1"/>
</dbReference>
<evidence type="ECO:0000259" key="20">
    <source>
        <dbReference type="Pfam" id="PF08544"/>
    </source>
</evidence>
<organism evidence="21 22">
    <name type="scientific">Phialemonium thermophilum</name>
    <dbReference type="NCBI Taxonomy" id="223376"/>
    <lineage>
        <taxon>Eukaryota</taxon>
        <taxon>Fungi</taxon>
        <taxon>Dikarya</taxon>
        <taxon>Ascomycota</taxon>
        <taxon>Pezizomycotina</taxon>
        <taxon>Sordariomycetes</taxon>
        <taxon>Sordariomycetidae</taxon>
        <taxon>Cephalothecales</taxon>
        <taxon>Cephalothecaceae</taxon>
        <taxon>Phialemonium</taxon>
    </lineage>
</organism>
<dbReference type="InterPro" id="IPR006205">
    <property type="entry name" value="Mev_gal_kin"/>
</dbReference>
<dbReference type="SUPFAM" id="SSF54211">
    <property type="entry name" value="Ribosomal protein S5 domain 2-like"/>
    <property type="match status" value="1"/>
</dbReference>
<keyword evidence="11 17" id="KW-0756">Sterol biosynthesis</keyword>
<dbReference type="PANTHER" id="PTHR43290">
    <property type="entry name" value="MEVALONATE KINASE"/>
    <property type="match status" value="1"/>
</dbReference>
<keyword evidence="4 17" id="KW-0963">Cytoplasm</keyword>
<evidence type="ECO:0000256" key="13">
    <source>
        <dbReference type="ARBA" id="ARBA00023166"/>
    </source>
</evidence>
<evidence type="ECO:0000313" key="21">
    <source>
        <dbReference type="EMBL" id="KAL1869721.1"/>
    </source>
</evidence>
<comment type="subcellular location">
    <subcellularLocation>
        <location evidence="1 17">Cytoplasm</location>
    </subcellularLocation>
</comment>
<keyword evidence="22" id="KW-1185">Reference proteome</keyword>
<dbReference type="InterPro" id="IPR014721">
    <property type="entry name" value="Ribsml_uS5_D2-typ_fold_subgr"/>
</dbReference>
<comment type="caution">
    <text evidence="21">The sequence shown here is derived from an EMBL/GenBank/DDBJ whole genome shotgun (WGS) entry which is preliminary data.</text>
</comment>
<evidence type="ECO:0000256" key="14">
    <source>
        <dbReference type="ARBA" id="ARBA00023221"/>
    </source>
</evidence>
<keyword evidence="7 17" id="KW-0547">Nucleotide-binding</keyword>
<evidence type="ECO:0000256" key="11">
    <source>
        <dbReference type="ARBA" id="ARBA00023011"/>
    </source>
</evidence>
<evidence type="ECO:0000256" key="3">
    <source>
        <dbReference type="ARBA" id="ARBA00012103"/>
    </source>
</evidence>
<keyword evidence="13 17" id="KW-1207">Sterol metabolism</keyword>
<gene>
    <name evidence="21" type="ORF">VTK73DRAFT_2962</name>
</gene>
<evidence type="ECO:0000256" key="1">
    <source>
        <dbReference type="ARBA" id="ARBA00004496"/>
    </source>
</evidence>
<keyword evidence="10" id="KW-0460">Magnesium</keyword>
<keyword evidence="9 17" id="KW-0067">ATP-binding</keyword>
<keyword evidence="6 17" id="KW-0808">Transferase</keyword>
<proteinExistence type="inferred from homology"/>
<evidence type="ECO:0000256" key="12">
    <source>
        <dbReference type="ARBA" id="ARBA00023098"/>
    </source>
</evidence>
<dbReference type="Pfam" id="PF00288">
    <property type="entry name" value="GHMP_kinases_N"/>
    <property type="match status" value="1"/>
</dbReference>
<reference evidence="21 22" key="1">
    <citation type="journal article" date="2024" name="Commun. Biol.">
        <title>Comparative genomic analysis of thermophilic fungi reveals convergent evolutionary adaptations and gene losses.</title>
        <authorList>
            <person name="Steindorff A.S."/>
            <person name="Aguilar-Pontes M.V."/>
            <person name="Robinson A.J."/>
            <person name="Andreopoulos B."/>
            <person name="LaButti K."/>
            <person name="Kuo A."/>
            <person name="Mondo S."/>
            <person name="Riley R."/>
            <person name="Otillar R."/>
            <person name="Haridas S."/>
            <person name="Lipzen A."/>
            <person name="Grimwood J."/>
            <person name="Schmutz J."/>
            <person name="Clum A."/>
            <person name="Reid I.D."/>
            <person name="Moisan M.C."/>
            <person name="Butler G."/>
            <person name="Nguyen T.T.M."/>
            <person name="Dewar K."/>
            <person name="Conant G."/>
            <person name="Drula E."/>
            <person name="Henrissat B."/>
            <person name="Hansel C."/>
            <person name="Singer S."/>
            <person name="Hutchinson M.I."/>
            <person name="de Vries R.P."/>
            <person name="Natvig D.O."/>
            <person name="Powell A.J."/>
            <person name="Tsang A."/>
            <person name="Grigoriev I.V."/>
        </authorList>
    </citation>
    <scope>NUCLEOTIDE SEQUENCE [LARGE SCALE GENOMIC DNA]</scope>
    <source>
        <strain evidence="21 22">ATCC 24622</strain>
    </source>
</reference>
<feature type="region of interest" description="Disordered" evidence="18">
    <location>
        <begin position="1"/>
        <end position="40"/>
    </location>
</feature>
<accession>A0ABR3X199</accession>
<evidence type="ECO:0000259" key="19">
    <source>
        <dbReference type="Pfam" id="PF00288"/>
    </source>
</evidence>
<name>A0ABR3X199_9PEZI</name>
<keyword evidence="8 17" id="KW-0418">Kinase</keyword>
<feature type="domain" description="GHMP kinase N-terminal" evidence="19">
    <location>
        <begin position="172"/>
        <end position="257"/>
    </location>
</feature>
<dbReference type="NCBIfam" id="TIGR00549">
    <property type="entry name" value="mevalon_kin"/>
    <property type="match status" value="1"/>
</dbReference>
<comment type="similarity">
    <text evidence="2 17">Belongs to the GHMP kinase family. Mevalonate kinase subfamily.</text>
</comment>
<evidence type="ECO:0000256" key="9">
    <source>
        <dbReference type="ARBA" id="ARBA00022840"/>
    </source>
</evidence>
<dbReference type="EC" id="2.7.1.36" evidence="3 17"/>
<evidence type="ECO:0000256" key="6">
    <source>
        <dbReference type="ARBA" id="ARBA00022679"/>
    </source>
</evidence>
<keyword evidence="17" id="KW-0752">Steroid biosynthesis</keyword>
<evidence type="ECO:0000256" key="4">
    <source>
        <dbReference type="ARBA" id="ARBA00022490"/>
    </source>
</evidence>
<dbReference type="InterPro" id="IPR013750">
    <property type="entry name" value="GHMP_kinase_C_dom"/>
</dbReference>
<protein>
    <recommendedName>
        <fullName evidence="3 17">Mevalonate kinase</fullName>
        <shortName evidence="17">MK</shortName>
        <ecNumber evidence="3 17">2.7.1.36</ecNumber>
    </recommendedName>
</protein>
<evidence type="ECO:0000256" key="2">
    <source>
        <dbReference type="ARBA" id="ARBA00006495"/>
    </source>
</evidence>
<feature type="compositionally biased region" description="Basic and acidic residues" evidence="18">
    <location>
        <begin position="23"/>
        <end position="39"/>
    </location>
</feature>
<keyword evidence="5 17" id="KW-0444">Lipid biosynthesis</keyword>
<evidence type="ECO:0000313" key="22">
    <source>
        <dbReference type="Proteomes" id="UP001586593"/>
    </source>
</evidence>
<dbReference type="PANTHER" id="PTHR43290:SF2">
    <property type="entry name" value="MEVALONATE KINASE"/>
    <property type="match status" value="1"/>
</dbReference>
<evidence type="ECO:0000256" key="16">
    <source>
        <dbReference type="ARBA" id="ARBA00029438"/>
    </source>
</evidence>
<evidence type="ECO:0000256" key="18">
    <source>
        <dbReference type="SAM" id="MobiDB-lite"/>
    </source>
</evidence>